<gene>
    <name evidence="2" type="ORF">KIPB_008439</name>
</gene>
<evidence type="ECO:0000256" key="1">
    <source>
        <dbReference type="SAM" id="MobiDB-lite"/>
    </source>
</evidence>
<comment type="caution">
    <text evidence="2">The sequence shown here is derived from an EMBL/GenBank/DDBJ whole genome shotgun (WGS) entry which is preliminary data.</text>
</comment>
<feature type="region of interest" description="Disordered" evidence="1">
    <location>
        <begin position="1"/>
        <end position="38"/>
    </location>
</feature>
<reference evidence="2 3" key="1">
    <citation type="journal article" date="2018" name="PLoS ONE">
        <title>The draft genome of Kipferlia bialata reveals reductive genome evolution in fornicate parasites.</title>
        <authorList>
            <person name="Tanifuji G."/>
            <person name="Takabayashi S."/>
            <person name="Kume K."/>
            <person name="Takagi M."/>
            <person name="Nakayama T."/>
            <person name="Kamikawa R."/>
            <person name="Inagaki Y."/>
            <person name="Hashimoto T."/>
        </authorList>
    </citation>
    <scope>NUCLEOTIDE SEQUENCE [LARGE SCALE GENOMIC DNA]</scope>
    <source>
        <strain evidence="2">NY0173</strain>
    </source>
</reference>
<dbReference type="AlphaFoldDB" id="A0A9K3GKR3"/>
<evidence type="ECO:0000313" key="3">
    <source>
        <dbReference type="Proteomes" id="UP000265618"/>
    </source>
</evidence>
<feature type="compositionally biased region" description="Acidic residues" evidence="1">
    <location>
        <begin position="18"/>
        <end position="29"/>
    </location>
</feature>
<dbReference type="EMBL" id="BDIP01002614">
    <property type="protein sequence ID" value="GIQ86563.1"/>
    <property type="molecule type" value="Genomic_DNA"/>
</dbReference>
<organism evidence="2 3">
    <name type="scientific">Kipferlia bialata</name>
    <dbReference type="NCBI Taxonomy" id="797122"/>
    <lineage>
        <taxon>Eukaryota</taxon>
        <taxon>Metamonada</taxon>
        <taxon>Carpediemonas-like organisms</taxon>
        <taxon>Kipferlia</taxon>
    </lineage>
</organism>
<proteinExistence type="predicted"/>
<sequence>SQKTESMDPDYVPSGADTESESEEEEESEEKSSSVRLVRPKRERRTKVYKEGLNPIDIEACSNVGSAVLVLCRRTLEYMDKWENAPWVNTLWSQGQGRFNQKALAQYINNQRDSKGTLKIKKNLHRMLLPLAKEQSSEDGTLFDFTGPRKTAAARIDQSSKSGHVQAWQLYLLDCVAYIRSRQNLSTQFKGRRLPPTFTLRETLTKAPQDAVVLGLASFIPSESETSLHIELIKLCPILDRVLSFIDKVISDRSGLRLSPFERQELWRLLNHPPYPCLD</sequence>
<feature type="non-terminal residue" evidence="2">
    <location>
        <position position="1"/>
    </location>
</feature>
<keyword evidence="3" id="KW-1185">Reference proteome</keyword>
<name>A0A9K3GKR3_9EUKA</name>
<dbReference type="Proteomes" id="UP000265618">
    <property type="component" value="Unassembled WGS sequence"/>
</dbReference>
<evidence type="ECO:0000313" key="2">
    <source>
        <dbReference type="EMBL" id="GIQ86563.1"/>
    </source>
</evidence>
<protein>
    <submittedName>
        <fullName evidence="2">Uncharacterized protein</fullName>
    </submittedName>
</protein>
<accession>A0A9K3GKR3</accession>